<comment type="caution">
    <text evidence="1">The sequence shown here is derived from an EMBL/GenBank/DDBJ whole genome shotgun (WGS) entry which is preliminary data.</text>
</comment>
<gene>
    <name evidence="1" type="ORF">LEP1GSC060_0643</name>
</gene>
<protein>
    <submittedName>
        <fullName evidence="1">Uncharacterized protein</fullName>
    </submittedName>
</protein>
<name>N1WK32_9LEPT</name>
<accession>N1WK32</accession>
<dbReference type="AlphaFoldDB" id="N1WK32"/>
<evidence type="ECO:0000313" key="1">
    <source>
        <dbReference type="EMBL" id="EMY77712.1"/>
    </source>
</evidence>
<proteinExistence type="predicted"/>
<dbReference type="Proteomes" id="UP000012313">
    <property type="component" value="Unassembled WGS sequence"/>
</dbReference>
<evidence type="ECO:0000313" key="2">
    <source>
        <dbReference type="Proteomes" id="UP000012313"/>
    </source>
</evidence>
<sequence>MRKEYDFSKSKKNTYFKKTEKSQLRLELMLILSDTLKLYPIRPVFHIKI</sequence>
<reference evidence="1" key="1">
    <citation type="submission" date="2013-03" db="EMBL/GenBank/DDBJ databases">
        <authorList>
            <person name="Harkins D.M."/>
            <person name="Durkin A.S."/>
            <person name="Brinkac L.M."/>
            <person name="Haft D.H."/>
            <person name="Selengut J.D."/>
            <person name="Sanka R."/>
            <person name="DePew J."/>
            <person name="Purushe J."/>
            <person name="Hartskeerl R.A."/>
            <person name="Ahmed A."/>
            <person name="van der Linden H."/>
            <person name="Goris M.G.A."/>
            <person name="Vinetz J.M."/>
            <person name="Sutton G.G."/>
            <person name="Nierman W.C."/>
            <person name="Fouts D.E."/>
        </authorList>
    </citation>
    <scope>NUCLEOTIDE SEQUENCE [LARGE SCALE GENOMIC DNA]</scope>
    <source>
        <strain evidence="1">ICFT</strain>
    </source>
</reference>
<dbReference type="EMBL" id="AOHC02000034">
    <property type="protein sequence ID" value="EMY77712.1"/>
    <property type="molecule type" value="Genomic_DNA"/>
</dbReference>
<keyword evidence="2" id="KW-1185">Reference proteome</keyword>
<organism evidence="1 2">
    <name type="scientific">Leptospira weilii serovar Ranarum str. ICFT</name>
    <dbReference type="NCBI Taxonomy" id="1218598"/>
    <lineage>
        <taxon>Bacteria</taxon>
        <taxon>Pseudomonadati</taxon>
        <taxon>Spirochaetota</taxon>
        <taxon>Spirochaetia</taxon>
        <taxon>Leptospirales</taxon>
        <taxon>Leptospiraceae</taxon>
        <taxon>Leptospira</taxon>
    </lineage>
</organism>